<reference evidence="2 3" key="1">
    <citation type="submission" date="2018-06" db="EMBL/GenBank/DDBJ databases">
        <title>Genomic Encyclopedia of Type Strains, Phase IV (KMG-IV): sequencing the most valuable type-strain genomes for metagenomic binning, comparative biology and taxonomic classification.</title>
        <authorList>
            <person name="Goeker M."/>
        </authorList>
    </citation>
    <scope>NUCLEOTIDE SEQUENCE [LARGE SCALE GENOMIC DNA]</scope>
    <source>
        <strain evidence="2 3">DSM 25532</strain>
    </source>
</reference>
<protein>
    <submittedName>
        <fullName evidence="2">Uncharacterized protein</fullName>
    </submittedName>
</protein>
<dbReference type="AlphaFoldDB" id="A0A366HNF8"/>
<comment type="caution">
    <text evidence="2">The sequence shown here is derived from an EMBL/GenBank/DDBJ whole genome shotgun (WGS) entry which is preliminary data.</text>
</comment>
<dbReference type="OrthoDB" id="198873at2"/>
<name>A0A366HNF8_9BACT</name>
<keyword evidence="3" id="KW-1185">Reference proteome</keyword>
<proteinExistence type="predicted"/>
<dbReference type="RefSeq" id="WP_113958954.1">
    <property type="nucleotide sequence ID" value="NZ_QNRR01000004.1"/>
</dbReference>
<feature type="transmembrane region" description="Helical" evidence="1">
    <location>
        <begin position="65"/>
        <end position="83"/>
    </location>
</feature>
<evidence type="ECO:0000256" key="1">
    <source>
        <dbReference type="SAM" id="Phobius"/>
    </source>
</evidence>
<keyword evidence="1" id="KW-1133">Transmembrane helix</keyword>
<dbReference type="Proteomes" id="UP000253426">
    <property type="component" value="Unassembled WGS sequence"/>
</dbReference>
<keyword evidence="1" id="KW-0812">Transmembrane</keyword>
<organism evidence="2 3">
    <name type="scientific">Roseimicrobium gellanilyticum</name>
    <dbReference type="NCBI Taxonomy" id="748857"/>
    <lineage>
        <taxon>Bacteria</taxon>
        <taxon>Pseudomonadati</taxon>
        <taxon>Verrucomicrobiota</taxon>
        <taxon>Verrucomicrobiia</taxon>
        <taxon>Verrucomicrobiales</taxon>
        <taxon>Verrucomicrobiaceae</taxon>
        <taxon>Roseimicrobium</taxon>
    </lineage>
</organism>
<sequence>MLRHARTLVFFIALGAAGWFLYAHRNDKENEYCTTYSYGSPFPWRIENCECDGRGGLTEYPMDSVVWNLSLALAGAFGISRLVPRRDSAS</sequence>
<keyword evidence="1" id="KW-0472">Membrane</keyword>
<evidence type="ECO:0000313" key="3">
    <source>
        <dbReference type="Proteomes" id="UP000253426"/>
    </source>
</evidence>
<gene>
    <name evidence="2" type="ORF">DES53_104384</name>
</gene>
<dbReference type="EMBL" id="QNRR01000004">
    <property type="protein sequence ID" value="RBP44563.1"/>
    <property type="molecule type" value="Genomic_DNA"/>
</dbReference>
<accession>A0A366HNF8</accession>
<evidence type="ECO:0000313" key="2">
    <source>
        <dbReference type="EMBL" id="RBP44563.1"/>
    </source>
</evidence>